<dbReference type="Proteomes" id="UP001396898">
    <property type="component" value="Unassembled WGS sequence"/>
</dbReference>
<reference evidence="1 2" key="1">
    <citation type="submission" date="2023-01" db="EMBL/GenBank/DDBJ databases">
        <title>Analysis of 21 Apiospora genomes using comparative genomics revels a genus with tremendous synthesis potential of carbohydrate active enzymes and secondary metabolites.</title>
        <authorList>
            <person name="Sorensen T."/>
        </authorList>
    </citation>
    <scope>NUCLEOTIDE SEQUENCE [LARGE SCALE GENOMIC DNA]</scope>
    <source>
        <strain evidence="1 2">CBS 20057</strain>
    </source>
</reference>
<accession>A0ABR1SB75</accession>
<comment type="caution">
    <text evidence="1">The sequence shown here is derived from an EMBL/GenBank/DDBJ whole genome shotgun (WGS) entry which is preliminary data.</text>
</comment>
<evidence type="ECO:0000313" key="2">
    <source>
        <dbReference type="Proteomes" id="UP001396898"/>
    </source>
</evidence>
<gene>
    <name evidence="1" type="ORF">PG991_006106</name>
</gene>
<proteinExistence type="predicted"/>
<protein>
    <submittedName>
        <fullName evidence="1">Uncharacterized protein</fullName>
    </submittedName>
</protein>
<name>A0ABR1SB75_9PEZI</name>
<dbReference type="EMBL" id="JAQQWI010000007">
    <property type="protein sequence ID" value="KAK8029050.1"/>
    <property type="molecule type" value="Genomic_DNA"/>
</dbReference>
<evidence type="ECO:0000313" key="1">
    <source>
        <dbReference type="EMBL" id="KAK8029050.1"/>
    </source>
</evidence>
<organism evidence="1 2">
    <name type="scientific">Apiospora marii</name>
    <dbReference type="NCBI Taxonomy" id="335849"/>
    <lineage>
        <taxon>Eukaryota</taxon>
        <taxon>Fungi</taxon>
        <taxon>Dikarya</taxon>
        <taxon>Ascomycota</taxon>
        <taxon>Pezizomycotina</taxon>
        <taxon>Sordariomycetes</taxon>
        <taxon>Xylariomycetidae</taxon>
        <taxon>Amphisphaeriales</taxon>
        <taxon>Apiosporaceae</taxon>
        <taxon>Apiospora</taxon>
    </lineage>
</organism>
<sequence length="94" mass="10417">MIFILDSREYGLAEAPAFRSVGDNLRGEPEILAAAIKRLPFPFLAVLCHAVYAAVAQAAFSRDIFGWDRTSDTKEIYAIFAFVCLHHEKGRAGD</sequence>
<keyword evidence="2" id="KW-1185">Reference proteome</keyword>